<dbReference type="InterPro" id="IPR036612">
    <property type="entry name" value="KH_dom_type_1_sf"/>
</dbReference>
<dbReference type="FunFam" id="2.40.50.140:FF:000189">
    <property type="entry name" value="Polyribonucleotide nucleotidyltransferase, putative"/>
    <property type="match status" value="1"/>
</dbReference>
<keyword evidence="5" id="KW-0460">Magnesium</keyword>
<dbReference type="PROSITE" id="PS50126">
    <property type="entry name" value="S1"/>
    <property type="match status" value="1"/>
</dbReference>
<evidence type="ECO:0000256" key="1">
    <source>
        <dbReference type="ARBA" id="ARBA00007404"/>
    </source>
</evidence>
<organism evidence="7 8">
    <name type="scientific">Candidatus Brennerbacteria bacterium RIFOXYD1_FULL_41_16</name>
    <dbReference type="NCBI Taxonomy" id="1797529"/>
    <lineage>
        <taxon>Bacteria</taxon>
        <taxon>Candidatus Brenneribacteriota</taxon>
    </lineage>
</organism>
<comment type="subcellular location">
    <subcellularLocation>
        <location evidence="5">Cytoplasm</location>
    </subcellularLocation>
</comment>
<name>A0A1G1XKZ0_9BACT</name>
<dbReference type="CDD" id="cd02393">
    <property type="entry name" value="KH-I_PNPase"/>
    <property type="match status" value="1"/>
</dbReference>
<dbReference type="Pfam" id="PF00013">
    <property type="entry name" value="KH_1"/>
    <property type="match status" value="1"/>
</dbReference>
<dbReference type="GO" id="GO:0000287">
    <property type="term" value="F:magnesium ion binding"/>
    <property type="evidence" value="ECO:0007669"/>
    <property type="project" value="UniProtKB-UniRule"/>
</dbReference>
<dbReference type="EMBL" id="MHHY01000006">
    <property type="protein sequence ID" value="OGY40699.1"/>
    <property type="molecule type" value="Genomic_DNA"/>
</dbReference>
<feature type="binding site" evidence="5">
    <location>
        <position position="486"/>
    </location>
    <ligand>
        <name>Mg(2+)</name>
        <dbReference type="ChEBI" id="CHEBI:18420"/>
    </ligand>
</feature>
<dbReference type="InterPro" id="IPR001247">
    <property type="entry name" value="ExoRNase_PH_dom1"/>
</dbReference>
<sequence length="705" mass="78060">MNKKTFKKEFAGRNLEIEFSPLAENADASCLIRYGETVALITLVASKQDENTDFFPLMIDYEEKFYAAGKIYGSRFIRRETRPTEGAILTGRLVDRTLRPLFDQDTRRKVQIVITVLSIDRENDPDFIALLGASIVSSLSPIPFRGPAAGIRVAKINNEVVLLPTYDERENSSIDSFWGGIKTKINMIEVGAKESQEDEIEEISKISFEKIKELVSWQEEILKNFEVDKINIKKPEVDQEIREFINSTLKSHFEDKYFKETPQEGYKNHDQATDLLKEFLEEKGKLDQLAVAESIVFHLLDELVHESALKHEKRFDGRKLDQVRDIEIFTGVLPRTHGTGMFLRGKTHALSIITLGAPGDSLMQQGMEVNGEKHFIHQYNAPSYSVGETGPNRGPGRREIGHGALAEKAIQPMLPSREEFPYTIRVVTEILSQNGSTSMASVCGTSLALMDAGVPIKKHVAGIAIGLMTGSNGEYKLLTDIQGPEDHHGDMDCKVAGTKDGINAMQMDVKIDGITPEIISEILIRAKKARLEILEKMEASIASPKKDLSPYAPKIAIISIPVEKIGGVIGSGGKTIHAIIEKSGALVEIKDDGTIYITGETKESISIAEALIKGIVKEYEVGEILEGKVSKILDFGAVIELSPNKEGLVHISELAPRRVNTVDEIVKLGQIISVKVIEILPDGKIRLSLKQATNQDNTNTNHGRN</sequence>
<gene>
    <name evidence="5" type="primary">pnp</name>
    <name evidence="7" type="ORF">A2570_01020</name>
</gene>
<dbReference type="GO" id="GO:0004654">
    <property type="term" value="F:polyribonucleotide nucleotidyltransferase activity"/>
    <property type="evidence" value="ECO:0007669"/>
    <property type="project" value="UniProtKB-UniRule"/>
</dbReference>
<dbReference type="InterPro" id="IPR036345">
    <property type="entry name" value="ExoRNase_PH_dom2_sf"/>
</dbReference>
<keyword evidence="5" id="KW-0479">Metal-binding</keyword>
<dbReference type="GO" id="GO:0003723">
    <property type="term" value="F:RNA binding"/>
    <property type="evidence" value="ECO:0007669"/>
    <property type="project" value="UniProtKB-UniRule"/>
</dbReference>
<dbReference type="InterPro" id="IPR004087">
    <property type="entry name" value="KH_dom"/>
</dbReference>
<dbReference type="InterPro" id="IPR004088">
    <property type="entry name" value="KH_dom_type_1"/>
</dbReference>
<dbReference type="SUPFAM" id="SSF54791">
    <property type="entry name" value="Eukaryotic type KH-domain (KH-domain type I)"/>
    <property type="match status" value="1"/>
</dbReference>
<keyword evidence="5" id="KW-0963">Cytoplasm</keyword>
<dbReference type="CDD" id="cd11364">
    <property type="entry name" value="RNase_PH_PNPase_2"/>
    <property type="match status" value="1"/>
</dbReference>
<dbReference type="FunFam" id="3.30.230.70:FF:000001">
    <property type="entry name" value="Polyribonucleotide nucleotidyltransferase"/>
    <property type="match status" value="1"/>
</dbReference>
<comment type="cofactor">
    <cofactor evidence="5">
        <name>Mg(2+)</name>
        <dbReference type="ChEBI" id="CHEBI:18420"/>
    </cofactor>
</comment>
<keyword evidence="3 5" id="KW-0548">Nucleotidyltransferase</keyword>
<dbReference type="Gene3D" id="3.30.230.70">
    <property type="entry name" value="GHMP Kinase, N-terminal domain"/>
    <property type="match status" value="2"/>
</dbReference>
<dbReference type="Gene3D" id="3.30.1370.10">
    <property type="entry name" value="K Homology domain, type 1"/>
    <property type="match status" value="1"/>
</dbReference>
<comment type="catalytic activity">
    <reaction evidence="5">
        <text>RNA(n+1) + phosphate = RNA(n) + a ribonucleoside 5'-diphosphate</text>
        <dbReference type="Rhea" id="RHEA:22096"/>
        <dbReference type="Rhea" id="RHEA-COMP:14527"/>
        <dbReference type="Rhea" id="RHEA-COMP:17342"/>
        <dbReference type="ChEBI" id="CHEBI:43474"/>
        <dbReference type="ChEBI" id="CHEBI:57930"/>
        <dbReference type="ChEBI" id="CHEBI:140395"/>
        <dbReference type="EC" id="2.7.7.8"/>
    </reaction>
</comment>
<dbReference type="GO" id="GO:0000175">
    <property type="term" value="F:3'-5'-RNA exonuclease activity"/>
    <property type="evidence" value="ECO:0007669"/>
    <property type="project" value="TreeGrafter"/>
</dbReference>
<protein>
    <recommendedName>
        <fullName evidence="5">Polyribonucleotide nucleotidyltransferase</fullName>
        <ecNumber evidence="5">2.7.7.8</ecNumber>
    </recommendedName>
    <alternativeName>
        <fullName evidence="5">Polynucleotide phosphorylase</fullName>
        <shortName evidence="5">PNPase</shortName>
    </alternativeName>
</protein>
<dbReference type="FunFam" id="3.30.1370.10:FF:000001">
    <property type="entry name" value="Polyribonucleotide nucleotidyltransferase"/>
    <property type="match status" value="1"/>
</dbReference>
<evidence type="ECO:0000313" key="7">
    <source>
        <dbReference type="EMBL" id="OGY40699.1"/>
    </source>
</evidence>
<dbReference type="Gene3D" id="2.40.50.140">
    <property type="entry name" value="Nucleic acid-binding proteins"/>
    <property type="match status" value="1"/>
</dbReference>
<dbReference type="AlphaFoldDB" id="A0A1G1XKZ0"/>
<dbReference type="HAMAP" id="MF_01595">
    <property type="entry name" value="PNPase"/>
    <property type="match status" value="1"/>
</dbReference>
<evidence type="ECO:0000256" key="4">
    <source>
        <dbReference type="ARBA" id="ARBA00022884"/>
    </source>
</evidence>
<dbReference type="Pfam" id="PF00575">
    <property type="entry name" value="S1"/>
    <property type="match status" value="1"/>
</dbReference>
<dbReference type="InterPro" id="IPR012162">
    <property type="entry name" value="PNPase"/>
</dbReference>
<evidence type="ECO:0000259" key="6">
    <source>
        <dbReference type="PROSITE" id="PS50126"/>
    </source>
</evidence>
<dbReference type="SUPFAM" id="SSF55666">
    <property type="entry name" value="Ribonuclease PH domain 2-like"/>
    <property type="match status" value="2"/>
</dbReference>
<dbReference type="EC" id="2.7.7.8" evidence="5"/>
<dbReference type="PANTHER" id="PTHR11252:SF0">
    <property type="entry name" value="POLYRIBONUCLEOTIDE NUCLEOTIDYLTRANSFERASE 1, MITOCHONDRIAL"/>
    <property type="match status" value="1"/>
</dbReference>
<dbReference type="InterPro" id="IPR027408">
    <property type="entry name" value="PNPase/RNase_PH_dom_sf"/>
</dbReference>
<reference evidence="7 8" key="1">
    <citation type="journal article" date="2016" name="Nat. Commun.">
        <title>Thousands of microbial genomes shed light on interconnected biogeochemical processes in an aquifer system.</title>
        <authorList>
            <person name="Anantharaman K."/>
            <person name="Brown C.T."/>
            <person name="Hug L.A."/>
            <person name="Sharon I."/>
            <person name="Castelle C.J."/>
            <person name="Probst A.J."/>
            <person name="Thomas B.C."/>
            <person name="Singh A."/>
            <person name="Wilkins M.J."/>
            <person name="Karaoz U."/>
            <person name="Brodie E.L."/>
            <person name="Williams K.H."/>
            <person name="Hubbard S.S."/>
            <person name="Banfield J.F."/>
        </authorList>
    </citation>
    <scope>NUCLEOTIDE SEQUENCE [LARGE SCALE GENOMIC DNA]</scope>
</reference>
<proteinExistence type="inferred from homology"/>
<dbReference type="NCBIfam" id="NF008805">
    <property type="entry name" value="PRK11824.1"/>
    <property type="match status" value="1"/>
</dbReference>
<dbReference type="Proteomes" id="UP000178570">
    <property type="component" value="Unassembled WGS sequence"/>
</dbReference>
<dbReference type="STRING" id="1797529.A2570_01020"/>
<dbReference type="Pfam" id="PF01138">
    <property type="entry name" value="RNase_PH"/>
    <property type="match status" value="2"/>
</dbReference>
<dbReference type="PROSITE" id="PS50084">
    <property type="entry name" value="KH_TYPE_1"/>
    <property type="match status" value="1"/>
</dbReference>
<dbReference type="InterPro" id="IPR003029">
    <property type="entry name" value="S1_domain"/>
</dbReference>
<evidence type="ECO:0000256" key="2">
    <source>
        <dbReference type="ARBA" id="ARBA00022679"/>
    </source>
</evidence>
<dbReference type="SUPFAM" id="SSF54211">
    <property type="entry name" value="Ribosomal protein S5 domain 2-like"/>
    <property type="match status" value="2"/>
</dbReference>
<evidence type="ECO:0000256" key="3">
    <source>
        <dbReference type="ARBA" id="ARBA00022695"/>
    </source>
</evidence>
<feature type="domain" description="S1 motif" evidence="6">
    <location>
        <begin position="622"/>
        <end position="690"/>
    </location>
</feature>
<dbReference type="SMART" id="SM00316">
    <property type="entry name" value="S1"/>
    <property type="match status" value="1"/>
</dbReference>
<comment type="function">
    <text evidence="5">Involved in mRNA degradation. Catalyzes the phosphorolysis of single-stranded polyribonucleotides processively in the 3'- to 5'-direction.</text>
</comment>
<dbReference type="InterPro" id="IPR020568">
    <property type="entry name" value="Ribosomal_Su5_D2-typ_SF"/>
</dbReference>
<dbReference type="PIRSF" id="PIRSF005499">
    <property type="entry name" value="PNPase"/>
    <property type="match status" value="1"/>
</dbReference>
<dbReference type="PANTHER" id="PTHR11252">
    <property type="entry name" value="POLYRIBONUCLEOTIDE NUCLEOTIDYLTRANSFERASE"/>
    <property type="match status" value="1"/>
</dbReference>
<dbReference type="InterPro" id="IPR012340">
    <property type="entry name" value="NA-bd_OB-fold"/>
</dbReference>
<feature type="binding site" evidence="5">
    <location>
        <position position="492"/>
    </location>
    <ligand>
        <name>Mg(2+)</name>
        <dbReference type="ChEBI" id="CHEBI:18420"/>
    </ligand>
</feature>
<dbReference type="NCBIfam" id="TIGR03591">
    <property type="entry name" value="polynuc_phos"/>
    <property type="match status" value="1"/>
</dbReference>
<dbReference type="GO" id="GO:0006402">
    <property type="term" value="P:mRNA catabolic process"/>
    <property type="evidence" value="ECO:0007669"/>
    <property type="project" value="UniProtKB-UniRule"/>
</dbReference>
<dbReference type="GO" id="GO:0005829">
    <property type="term" value="C:cytosol"/>
    <property type="evidence" value="ECO:0007669"/>
    <property type="project" value="TreeGrafter"/>
</dbReference>
<comment type="similarity">
    <text evidence="1 5">Belongs to the polyribonucleotide nucleotidyltransferase family.</text>
</comment>
<comment type="caution">
    <text evidence="7">The sequence shown here is derived from an EMBL/GenBank/DDBJ whole genome shotgun (WGS) entry which is preliminary data.</text>
</comment>
<keyword evidence="4 5" id="KW-0694">RNA-binding</keyword>
<dbReference type="Pfam" id="PF03725">
    <property type="entry name" value="RNase_PH_C"/>
    <property type="match status" value="1"/>
</dbReference>
<dbReference type="InterPro" id="IPR015847">
    <property type="entry name" value="ExoRNase_PH_dom2"/>
</dbReference>
<accession>A0A1G1XKZ0</accession>
<keyword evidence="2 5" id="KW-0808">Transferase</keyword>
<evidence type="ECO:0000256" key="5">
    <source>
        <dbReference type="HAMAP-Rule" id="MF_01595"/>
    </source>
</evidence>
<evidence type="ECO:0000313" key="8">
    <source>
        <dbReference type="Proteomes" id="UP000178570"/>
    </source>
</evidence>
<dbReference type="SMART" id="SM00322">
    <property type="entry name" value="KH"/>
    <property type="match status" value="1"/>
</dbReference>
<dbReference type="SUPFAM" id="SSF50249">
    <property type="entry name" value="Nucleic acid-binding proteins"/>
    <property type="match status" value="1"/>
</dbReference>